<evidence type="ECO:0000259" key="14">
    <source>
        <dbReference type="PROSITE" id="PS50262"/>
    </source>
</evidence>
<name>A0A8B7ZKU7_ACAPL</name>
<evidence type="ECO:0000256" key="8">
    <source>
        <dbReference type="ARBA" id="ARBA00023170"/>
    </source>
</evidence>
<comment type="similarity">
    <text evidence="11">Belongs to the G-protein coupled receptor 1 family.</text>
</comment>
<feature type="transmembrane region" description="Helical" evidence="13">
    <location>
        <begin position="261"/>
        <end position="287"/>
    </location>
</feature>
<evidence type="ECO:0000256" key="6">
    <source>
        <dbReference type="ARBA" id="ARBA00023136"/>
    </source>
</evidence>
<accession>A0A8B7ZKU7</accession>
<dbReference type="PROSITE" id="PS50262">
    <property type="entry name" value="G_PROTEIN_RECEP_F1_2"/>
    <property type="match status" value="1"/>
</dbReference>
<evidence type="ECO:0000256" key="3">
    <source>
        <dbReference type="ARBA" id="ARBA00022692"/>
    </source>
</evidence>
<dbReference type="InterPro" id="IPR017452">
    <property type="entry name" value="GPCR_Rhodpsn_7TM"/>
</dbReference>
<dbReference type="PANTHER" id="PTHR45695">
    <property type="entry name" value="LEUCOKININ RECEPTOR-RELATED"/>
    <property type="match status" value="1"/>
</dbReference>
<feature type="transmembrane region" description="Helical" evidence="13">
    <location>
        <begin position="164"/>
        <end position="188"/>
    </location>
</feature>
<reference evidence="16" key="1">
    <citation type="submission" date="2025-08" db="UniProtKB">
        <authorList>
            <consortium name="RefSeq"/>
        </authorList>
    </citation>
    <scope>IDENTIFICATION</scope>
</reference>
<evidence type="ECO:0000313" key="15">
    <source>
        <dbReference type="Proteomes" id="UP000694845"/>
    </source>
</evidence>
<comment type="subcellular location">
    <subcellularLocation>
        <location evidence="1">Cell membrane</location>
        <topology evidence="1">Multi-pass membrane protein</topology>
    </subcellularLocation>
</comment>
<dbReference type="KEGG" id="aplc:110987327"/>
<keyword evidence="3 11" id="KW-0812">Transmembrane</keyword>
<keyword evidence="15" id="KW-1185">Reference proteome</keyword>
<evidence type="ECO:0000256" key="9">
    <source>
        <dbReference type="ARBA" id="ARBA00023180"/>
    </source>
</evidence>
<dbReference type="InterPro" id="IPR000276">
    <property type="entry name" value="GPCR_Rhodpsn"/>
</dbReference>
<dbReference type="GO" id="GO:0004930">
    <property type="term" value="F:G protein-coupled receptor activity"/>
    <property type="evidence" value="ECO:0007669"/>
    <property type="project" value="UniProtKB-KW"/>
</dbReference>
<evidence type="ECO:0000256" key="10">
    <source>
        <dbReference type="ARBA" id="ARBA00023224"/>
    </source>
</evidence>
<keyword evidence="2" id="KW-1003">Cell membrane</keyword>
<keyword evidence="5 11" id="KW-0297">G-protein coupled receptor</keyword>
<dbReference type="GeneID" id="110987327"/>
<dbReference type="Proteomes" id="UP000694845">
    <property type="component" value="Unplaced"/>
</dbReference>
<evidence type="ECO:0000313" key="16">
    <source>
        <dbReference type="RefSeq" id="XP_022105672.1"/>
    </source>
</evidence>
<feature type="transmembrane region" description="Helical" evidence="13">
    <location>
        <begin position="86"/>
        <end position="105"/>
    </location>
</feature>
<dbReference type="GO" id="GO:0005886">
    <property type="term" value="C:plasma membrane"/>
    <property type="evidence" value="ECO:0007669"/>
    <property type="project" value="UniProtKB-SubCell"/>
</dbReference>
<dbReference type="Pfam" id="PF00001">
    <property type="entry name" value="7tm_1"/>
    <property type="match status" value="1"/>
</dbReference>
<keyword evidence="10 11" id="KW-0807">Transducer</keyword>
<feature type="domain" description="G-protein coupled receptors family 1 profile" evidence="14">
    <location>
        <begin position="65"/>
        <end position="320"/>
    </location>
</feature>
<dbReference type="OMA" id="MNDSSAW"/>
<evidence type="ECO:0000256" key="1">
    <source>
        <dbReference type="ARBA" id="ARBA00004651"/>
    </source>
</evidence>
<dbReference type="PROSITE" id="PS00237">
    <property type="entry name" value="G_PROTEIN_RECEP_F1_1"/>
    <property type="match status" value="1"/>
</dbReference>
<dbReference type="RefSeq" id="XP_022105672.1">
    <property type="nucleotide sequence ID" value="XM_022249980.1"/>
</dbReference>
<keyword evidence="7" id="KW-1015">Disulfide bond</keyword>
<evidence type="ECO:0000256" key="13">
    <source>
        <dbReference type="SAM" id="Phobius"/>
    </source>
</evidence>
<evidence type="ECO:0000256" key="12">
    <source>
        <dbReference type="SAM" id="MobiDB-lite"/>
    </source>
</evidence>
<evidence type="ECO:0000256" key="4">
    <source>
        <dbReference type="ARBA" id="ARBA00022989"/>
    </source>
</evidence>
<feature type="transmembrane region" description="Helical" evidence="13">
    <location>
        <begin position="208"/>
        <end position="233"/>
    </location>
</feature>
<dbReference type="SUPFAM" id="SSF81321">
    <property type="entry name" value="Family A G protein-coupled receptor-like"/>
    <property type="match status" value="1"/>
</dbReference>
<dbReference type="OrthoDB" id="9946013at2759"/>
<keyword evidence="4 13" id="KW-1133">Transmembrane helix</keyword>
<protein>
    <submittedName>
        <fullName evidence="16">KiSS-1 receptor-like</fullName>
    </submittedName>
</protein>
<dbReference type="Gene3D" id="1.20.1070.10">
    <property type="entry name" value="Rhodopsin 7-helix transmembrane proteins"/>
    <property type="match status" value="1"/>
</dbReference>
<proteinExistence type="inferred from homology"/>
<evidence type="ECO:0000256" key="5">
    <source>
        <dbReference type="ARBA" id="ARBA00023040"/>
    </source>
</evidence>
<sequence>MTMDDVEPMVEHTLTPGTLTPLPANMTEGLGSGGNEGGDLYKDPLLYQTVLAYVLLAVTGCGLVLNGVVLYIVVRHRDMHKVTNFFFANLALTDFLLLMLHASTSSLEMLGYYFAVQLGCSTVQYSRYVVAQVTCLTLALMSYDRYRVVVHPLSSLNSRKRLRSMMAAILGIWIISFALHLPVAIFSVNSFGITCSIIFTWKYGPKMFFTYTVVVLYVLPLAIATACYILIWLHLRQQPSLGAFAPGSHQSQRGRRMQTTLCAIILVVVMFAVSWFGEHLFILLIVWHPQIDFWSNGYRIGAATAKLTIYLNSMLNPVVYPLAGTGFRRHLPSCGRCCKGRPDGESSGLGLQAANTSRTTHTRRP</sequence>
<keyword evidence="6 13" id="KW-0472">Membrane</keyword>
<feature type="transmembrane region" description="Helical" evidence="13">
    <location>
        <begin position="50"/>
        <end position="74"/>
    </location>
</feature>
<evidence type="ECO:0000256" key="2">
    <source>
        <dbReference type="ARBA" id="ARBA00022475"/>
    </source>
</evidence>
<dbReference type="AlphaFoldDB" id="A0A8B7ZKU7"/>
<organism evidence="15 16">
    <name type="scientific">Acanthaster planci</name>
    <name type="common">Crown-of-thorns starfish</name>
    <dbReference type="NCBI Taxonomy" id="133434"/>
    <lineage>
        <taxon>Eukaryota</taxon>
        <taxon>Metazoa</taxon>
        <taxon>Echinodermata</taxon>
        <taxon>Eleutherozoa</taxon>
        <taxon>Asterozoa</taxon>
        <taxon>Asteroidea</taxon>
        <taxon>Valvatacea</taxon>
        <taxon>Valvatida</taxon>
        <taxon>Acanthasteridae</taxon>
        <taxon>Acanthaster</taxon>
    </lineage>
</organism>
<keyword evidence="9" id="KW-0325">Glycoprotein</keyword>
<evidence type="ECO:0000256" key="7">
    <source>
        <dbReference type="ARBA" id="ARBA00023157"/>
    </source>
</evidence>
<evidence type="ECO:0000256" key="11">
    <source>
        <dbReference type="RuleBase" id="RU000688"/>
    </source>
</evidence>
<gene>
    <name evidence="16" type="primary">LOC110987327</name>
</gene>
<feature type="region of interest" description="Disordered" evidence="12">
    <location>
        <begin position="344"/>
        <end position="365"/>
    </location>
</feature>
<keyword evidence="8 11" id="KW-0675">Receptor</keyword>
<dbReference type="PRINTS" id="PR00237">
    <property type="entry name" value="GPCRRHODOPSN"/>
</dbReference>
<dbReference type="PANTHER" id="PTHR45695:SF23">
    <property type="entry name" value="GALANIN-LIKE G-PROTEIN COUPLED RECEPTOR NPR-9"/>
    <property type="match status" value="1"/>
</dbReference>